<feature type="transmembrane region" description="Helical" evidence="1">
    <location>
        <begin position="250"/>
        <end position="272"/>
    </location>
</feature>
<dbReference type="EMBL" id="CP147711">
    <property type="protein sequence ID" value="WXC76783.1"/>
    <property type="molecule type" value="Genomic_DNA"/>
</dbReference>
<keyword evidence="1" id="KW-0812">Transmembrane</keyword>
<feature type="transmembrane region" description="Helical" evidence="1">
    <location>
        <begin position="284"/>
        <end position="302"/>
    </location>
</feature>
<feature type="transmembrane region" description="Helical" evidence="1">
    <location>
        <begin position="340"/>
        <end position="362"/>
    </location>
</feature>
<keyword evidence="1" id="KW-0472">Membrane</keyword>
<reference evidence="3" key="2">
    <citation type="journal article" date="2021" name="Int. J. Syst. Evol. Microbiol.">
        <title>Bradyrhizobium septentrionale sp. nov. (sv. septentrionale) and Bradyrhizobium quebecense sp. nov. (sv. septentrionale) associated with legumes native to Canada possess rearranged symbiosis genes and numerous insertion sequences.</title>
        <authorList>
            <person name="Bromfield E.S.P."/>
            <person name="Cloutier S."/>
        </authorList>
    </citation>
    <scope>NUCLEOTIDE SEQUENCE</scope>
    <source>
        <strain evidence="3">5S5</strain>
    </source>
</reference>
<dbReference type="GO" id="GO:0016020">
    <property type="term" value="C:membrane"/>
    <property type="evidence" value="ECO:0007669"/>
    <property type="project" value="UniProtKB-SubCell"/>
</dbReference>
<dbReference type="InterPro" id="IPR045016">
    <property type="entry name" value="NhaD-like"/>
</dbReference>
<reference evidence="2" key="1">
    <citation type="submission" date="2020-06" db="EMBL/GenBank/DDBJ databases">
        <title>Whole Genome Sequence of Bradyrhizobium sp. Strain 1S1.</title>
        <authorList>
            <person name="Bromfield E.S.P."/>
            <person name="Cloutier S."/>
        </authorList>
    </citation>
    <scope>NUCLEOTIDE SEQUENCE [LARGE SCALE GENOMIC DNA]</scope>
    <source>
        <strain evidence="2">1S1</strain>
    </source>
</reference>
<sequence length="407" mass="43254">MFTPVLAYGIPLDFILFALTLLGVAIFHHHTLAVALTGLAAIVAYKLLFAGFAKFGAGLPGLVHHMEHDWVGLSNLFLLLMGFALLSRHFEESRIPDEMPALLPDDWKGGLILLVMVFVLSAFLDNIAAALIGGTVARHVFRGRVHIGYLAAIVAASNAGGSGSVVGDTTTTMMWIDGVSPLTVVDAYVAAIVAMLVFAVPASLQQHRFSPIVKDAPSGLKVDWARVAIVAIILLAALAANVTANLKFPALLNALPVLGLAVWAAILLTSLLRRPDWSVMPETLKGTVFLLALVTAASMMPVEELPTASWQTALGLGFVSAVFDNIPLTALALKQGGYDWGFLAYAVGFGGSMVWFGSSAGVAVSNMYPEAKSVVRWITQGWPIMAAYVVGFFVMLALLGWHPDAPH</sequence>
<feature type="transmembrane region" description="Helical" evidence="1">
    <location>
        <begin position="147"/>
        <end position="167"/>
    </location>
</feature>
<proteinExistence type="predicted"/>
<dbReference type="GO" id="GO:0015297">
    <property type="term" value="F:antiporter activity"/>
    <property type="evidence" value="ECO:0007669"/>
    <property type="project" value="UniProtKB-KW"/>
</dbReference>
<feature type="transmembrane region" description="Helical" evidence="1">
    <location>
        <begin position="187"/>
        <end position="204"/>
    </location>
</feature>
<dbReference type="Proteomes" id="UP001432046">
    <property type="component" value="Chromosome"/>
</dbReference>
<dbReference type="RefSeq" id="WP_166204651.1">
    <property type="nucleotide sequence ID" value="NZ_CP088285.1"/>
</dbReference>
<keyword evidence="4" id="KW-1185">Reference proteome</keyword>
<name>A0A974A1N4_9BRAD</name>
<evidence type="ECO:0000256" key="1">
    <source>
        <dbReference type="SAM" id="Phobius"/>
    </source>
</evidence>
<feature type="transmembrane region" description="Helical" evidence="1">
    <location>
        <begin position="110"/>
        <end position="135"/>
    </location>
</feature>
<feature type="transmembrane region" description="Helical" evidence="1">
    <location>
        <begin position="5"/>
        <end position="26"/>
    </location>
</feature>
<dbReference type="PANTHER" id="PTHR43269">
    <property type="entry name" value="SODIUM/PROTON ANTIPORTER 1-RELATED"/>
    <property type="match status" value="1"/>
</dbReference>
<evidence type="ECO:0000313" key="4">
    <source>
        <dbReference type="Proteomes" id="UP001432046"/>
    </source>
</evidence>
<feature type="transmembrane region" description="Helical" evidence="1">
    <location>
        <begin position="224"/>
        <end position="244"/>
    </location>
</feature>
<protein>
    <submittedName>
        <fullName evidence="2">Citrate transporter</fullName>
    </submittedName>
    <submittedName>
        <fullName evidence="3">SLC13 family permease</fullName>
    </submittedName>
</protein>
<evidence type="ECO:0000313" key="2">
    <source>
        <dbReference type="EMBL" id="NVI45270.1"/>
    </source>
</evidence>
<dbReference type="GO" id="GO:0006814">
    <property type="term" value="P:sodium ion transport"/>
    <property type="evidence" value="ECO:0007669"/>
    <property type="project" value="UniProtKB-KW"/>
</dbReference>
<keyword evidence="1" id="KW-1133">Transmembrane helix</keyword>
<feature type="transmembrane region" description="Helical" evidence="1">
    <location>
        <begin position="382"/>
        <end position="401"/>
    </location>
</feature>
<evidence type="ECO:0000313" key="3">
    <source>
        <dbReference type="EMBL" id="WXC76783.1"/>
    </source>
</evidence>
<feature type="transmembrane region" description="Helical" evidence="1">
    <location>
        <begin position="70"/>
        <end position="90"/>
    </location>
</feature>
<gene>
    <name evidence="2" type="ORF">HAP48_020355</name>
    <name evidence="3" type="ORF">WDK88_25260</name>
</gene>
<dbReference type="PANTHER" id="PTHR43269:SF2">
    <property type="entry name" value="SODIUM_PROTON ANTIPORTER 1-RELATED"/>
    <property type="match status" value="1"/>
</dbReference>
<organism evidence="2">
    <name type="scientific">Bradyrhizobium septentrionale</name>
    <dbReference type="NCBI Taxonomy" id="1404411"/>
    <lineage>
        <taxon>Bacteria</taxon>
        <taxon>Pseudomonadati</taxon>
        <taxon>Pseudomonadota</taxon>
        <taxon>Alphaproteobacteria</taxon>
        <taxon>Hyphomicrobiales</taxon>
        <taxon>Nitrobacteraceae</taxon>
        <taxon>Bradyrhizobium</taxon>
    </lineage>
</organism>
<reference evidence="3" key="3">
    <citation type="submission" date="2024-03" db="EMBL/GenBank/DDBJ databases">
        <authorList>
            <person name="Bromfield E.S.P."/>
            <person name="Cloutier S."/>
        </authorList>
    </citation>
    <scope>NUCLEOTIDE SEQUENCE</scope>
    <source>
        <strain evidence="3">5S5</strain>
    </source>
</reference>
<accession>A0A974A1N4</accession>
<dbReference type="AlphaFoldDB" id="A0A974A1N4"/>
<feature type="transmembrane region" description="Helical" evidence="1">
    <location>
        <begin position="314"/>
        <end position="333"/>
    </location>
</feature>
<dbReference type="EMBL" id="JAAOLE020000001">
    <property type="protein sequence ID" value="NVI45270.1"/>
    <property type="molecule type" value="Genomic_DNA"/>
</dbReference>